<evidence type="ECO:0000256" key="4">
    <source>
        <dbReference type="ARBA" id="ARBA00023088"/>
    </source>
</evidence>
<feature type="non-terminal residue" evidence="8">
    <location>
        <position position="1"/>
    </location>
</feature>
<dbReference type="RefSeq" id="WP_369918709.1">
    <property type="nucleotide sequence ID" value="NZ_JBCLSQ010000024.1"/>
</dbReference>
<keyword evidence="6" id="KW-0472">Membrane</keyword>
<keyword evidence="9" id="KW-1185">Reference proteome</keyword>
<dbReference type="Pfam" id="PF00746">
    <property type="entry name" value="Gram_pos_anchor"/>
    <property type="match status" value="1"/>
</dbReference>
<dbReference type="InterPro" id="IPR019931">
    <property type="entry name" value="LPXTG_anchor"/>
</dbReference>
<dbReference type="InterPro" id="IPR041495">
    <property type="entry name" value="Mub_B2"/>
</dbReference>
<proteinExistence type="predicted"/>
<evidence type="ECO:0000256" key="2">
    <source>
        <dbReference type="ARBA" id="ARBA00022525"/>
    </source>
</evidence>
<comment type="caution">
    <text evidence="8">The sequence shown here is derived from an EMBL/GenBank/DDBJ whole genome shotgun (WGS) entry which is preliminary data.</text>
</comment>
<evidence type="ECO:0000259" key="7">
    <source>
        <dbReference type="PROSITE" id="PS50847"/>
    </source>
</evidence>
<feature type="compositionally biased region" description="Polar residues" evidence="5">
    <location>
        <begin position="142"/>
        <end position="152"/>
    </location>
</feature>
<dbReference type="NCBIfam" id="TIGR01167">
    <property type="entry name" value="LPXTG_anchor"/>
    <property type="match status" value="1"/>
</dbReference>
<dbReference type="EMBL" id="JBCLSQ010000024">
    <property type="protein sequence ID" value="MEY8538618.1"/>
    <property type="molecule type" value="Genomic_DNA"/>
</dbReference>
<evidence type="ECO:0000256" key="1">
    <source>
        <dbReference type="ARBA" id="ARBA00022512"/>
    </source>
</evidence>
<dbReference type="Pfam" id="PF17966">
    <property type="entry name" value="Muc_B2"/>
    <property type="match status" value="1"/>
</dbReference>
<keyword evidence="6" id="KW-1133">Transmembrane helix</keyword>
<evidence type="ECO:0000313" key="8">
    <source>
        <dbReference type="EMBL" id="MEY8538618.1"/>
    </source>
</evidence>
<keyword evidence="4" id="KW-0572">Peptidoglycan-anchor</keyword>
<evidence type="ECO:0000256" key="3">
    <source>
        <dbReference type="ARBA" id="ARBA00022729"/>
    </source>
</evidence>
<protein>
    <submittedName>
        <fullName evidence="8">LPXTG cell wall anchor domain-containing protein</fullName>
    </submittedName>
</protein>
<name>A0ABV4DCC7_9LACT</name>
<sequence>PKWPEGTDKSSLSKTITRTVNYVDKKTGKLLKQEVQTVTYTRTAVVDKVTGELLGYDTNGDGKVDTTEGDASWTTTSNVWDKLVSPDYSAQGYGSPSVGEVDKVTVTPDTDSSEVNVYYEQKPKDENDNSNNDKPESDKSTGQKNVDNNTKSTHVEKKLPATGESILASLVWGALGLLAIATSILLVKKRKGKED</sequence>
<evidence type="ECO:0000256" key="5">
    <source>
        <dbReference type="SAM" id="MobiDB-lite"/>
    </source>
</evidence>
<dbReference type="PROSITE" id="PS50847">
    <property type="entry name" value="GRAM_POS_ANCHORING"/>
    <property type="match status" value="1"/>
</dbReference>
<dbReference type="Proteomes" id="UP001565242">
    <property type="component" value="Unassembled WGS sequence"/>
</dbReference>
<evidence type="ECO:0000256" key="6">
    <source>
        <dbReference type="SAM" id="Phobius"/>
    </source>
</evidence>
<feature type="domain" description="Gram-positive cocci surface proteins LPxTG" evidence="7">
    <location>
        <begin position="159"/>
        <end position="195"/>
    </location>
</feature>
<dbReference type="Gene3D" id="2.60.40.4300">
    <property type="match status" value="1"/>
</dbReference>
<keyword evidence="1" id="KW-0134">Cell wall</keyword>
<feature type="transmembrane region" description="Helical" evidence="6">
    <location>
        <begin position="166"/>
        <end position="187"/>
    </location>
</feature>
<keyword evidence="3" id="KW-0732">Signal</keyword>
<feature type="compositionally biased region" description="Basic and acidic residues" evidence="5">
    <location>
        <begin position="121"/>
        <end position="141"/>
    </location>
</feature>
<accession>A0ABV4DCC7</accession>
<keyword evidence="2" id="KW-0964">Secreted</keyword>
<keyword evidence="6" id="KW-0812">Transmembrane</keyword>
<feature type="region of interest" description="Disordered" evidence="5">
    <location>
        <begin position="91"/>
        <end position="157"/>
    </location>
</feature>
<organism evidence="8 9">
    <name type="scientific">Lactococcus muris</name>
    <dbReference type="NCBI Taxonomy" id="2941330"/>
    <lineage>
        <taxon>Bacteria</taxon>
        <taxon>Bacillati</taxon>
        <taxon>Bacillota</taxon>
        <taxon>Bacilli</taxon>
        <taxon>Lactobacillales</taxon>
        <taxon>Streptococcaceae</taxon>
        <taxon>Lactococcus</taxon>
    </lineage>
</organism>
<reference evidence="8 9" key="1">
    <citation type="submission" date="2024-03" db="EMBL/GenBank/DDBJ databases">
        <title>Mouse gut bacterial collection (mGBC) of GemPharmatech.</title>
        <authorList>
            <person name="He Y."/>
            <person name="Dong L."/>
            <person name="Wu D."/>
            <person name="Gao X."/>
            <person name="Lin Z."/>
        </authorList>
    </citation>
    <scope>NUCLEOTIDE SEQUENCE [LARGE SCALE GENOMIC DNA]</scope>
    <source>
        <strain evidence="8 9">20-218</strain>
    </source>
</reference>
<gene>
    <name evidence="8" type="ORF">AALM99_09210</name>
</gene>
<evidence type="ECO:0000313" key="9">
    <source>
        <dbReference type="Proteomes" id="UP001565242"/>
    </source>
</evidence>